<proteinExistence type="predicted"/>
<gene>
    <name evidence="2" type="ORF">HDA32_005814</name>
</gene>
<keyword evidence="3" id="KW-1185">Reference proteome</keyword>
<feature type="domain" description="Tyrosine specific protein phosphatases" evidence="1">
    <location>
        <begin position="49"/>
        <end position="121"/>
    </location>
</feature>
<dbReference type="InterPro" id="IPR000387">
    <property type="entry name" value="Tyr_Pase_dom"/>
</dbReference>
<comment type="caution">
    <text evidence="2">The sequence shown here is derived from an EMBL/GenBank/DDBJ whole genome shotgun (WGS) entry which is preliminary data.</text>
</comment>
<dbReference type="RefSeq" id="WP_312863369.1">
    <property type="nucleotide sequence ID" value="NZ_BAAAYY010000045.1"/>
</dbReference>
<dbReference type="AlphaFoldDB" id="A0A852U9A5"/>
<name>A0A852U9A5_9ACTN</name>
<reference evidence="2 3" key="1">
    <citation type="submission" date="2020-07" db="EMBL/GenBank/DDBJ databases">
        <title>Sequencing the genomes of 1000 actinobacteria strains.</title>
        <authorList>
            <person name="Klenk H.-P."/>
        </authorList>
    </citation>
    <scope>NUCLEOTIDE SEQUENCE [LARGE SCALE GENOMIC DNA]</scope>
    <source>
        <strain evidence="2 3">CXB654</strain>
    </source>
</reference>
<dbReference type="EMBL" id="JACCCC010000001">
    <property type="protein sequence ID" value="NYE50694.1"/>
    <property type="molecule type" value="Genomic_DNA"/>
</dbReference>
<dbReference type="InterPro" id="IPR016130">
    <property type="entry name" value="Tyr_Pase_AS"/>
</dbReference>
<dbReference type="InterPro" id="IPR029021">
    <property type="entry name" value="Prot-tyrosine_phosphatase-like"/>
</dbReference>
<evidence type="ECO:0000313" key="2">
    <source>
        <dbReference type="EMBL" id="NYE50694.1"/>
    </source>
</evidence>
<evidence type="ECO:0000313" key="3">
    <source>
        <dbReference type="Proteomes" id="UP000589036"/>
    </source>
</evidence>
<dbReference type="Proteomes" id="UP000589036">
    <property type="component" value="Unassembled WGS sequence"/>
</dbReference>
<dbReference type="Gene3D" id="3.90.190.10">
    <property type="entry name" value="Protein tyrosine phosphatase superfamily"/>
    <property type="match status" value="1"/>
</dbReference>
<evidence type="ECO:0000259" key="1">
    <source>
        <dbReference type="PROSITE" id="PS50056"/>
    </source>
</evidence>
<sequence length="136" mass="14566">MAINGGDRGDAGLELDRAAGVLLGARWGASAVPWEWRRAVHGRSGLDSRGLIDLAARAVAGLRAEGRRVLLHCAVGRSRTPAVAVRYAALTGTDTAAAFRDVLKALKPNRPLLDHELERAVYELAGEHAPPHHDRL</sequence>
<organism evidence="2 3">
    <name type="scientific">Spinactinospora alkalitolerans</name>
    <dbReference type="NCBI Taxonomy" id="687207"/>
    <lineage>
        <taxon>Bacteria</taxon>
        <taxon>Bacillati</taxon>
        <taxon>Actinomycetota</taxon>
        <taxon>Actinomycetes</taxon>
        <taxon>Streptosporangiales</taxon>
        <taxon>Nocardiopsidaceae</taxon>
        <taxon>Spinactinospora</taxon>
    </lineage>
</organism>
<dbReference type="SUPFAM" id="SSF52799">
    <property type="entry name" value="(Phosphotyrosine protein) phosphatases II"/>
    <property type="match status" value="1"/>
</dbReference>
<accession>A0A852U9A5</accession>
<dbReference type="PROSITE" id="PS00383">
    <property type="entry name" value="TYR_PHOSPHATASE_1"/>
    <property type="match status" value="1"/>
</dbReference>
<dbReference type="PROSITE" id="PS50056">
    <property type="entry name" value="TYR_PHOSPHATASE_2"/>
    <property type="match status" value="1"/>
</dbReference>
<protein>
    <recommendedName>
        <fullName evidence="1">Tyrosine specific protein phosphatases domain-containing protein</fullName>
    </recommendedName>
</protein>